<dbReference type="EMBL" id="DVJO01000178">
    <property type="protein sequence ID" value="HIS83592.1"/>
    <property type="molecule type" value="Genomic_DNA"/>
</dbReference>
<feature type="transmembrane region" description="Helical" evidence="5">
    <location>
        <begin position="95"/>
        <end position="113"/>
    </location>
</feature>
<organism evidence="6 7">
    <name type="scientific">Candidatus Scatenecus faecavium</name>
    <dbReference type="NCBI Taxonomy" id="2840915"/>
    <lineage>
        <taxon>Bacteria</taxon>
        <taxon>Candidatus Scatenecus</taxon>
    </lineage>
</organism>
<comment type="caution">
    <text evidence="6">The sequence shown here is derived from an EMBL/GenBank/DDBJ whole genome shotgun (WGS) entry which is preliminary data.</text>
</comment>
<feature type="transmembrane region" description="Helical" evidence="5">
    <location>
        <begin position="134"/>
        <end position="153"/>
    </location>
</feature>
<dbReference type="AlphaFoldDB" id="A0A9D1FWZ3"/>
<evidence type="ECO:0000313" key="7">
    <source>
        <dbReference type="Proteomes" id="UP000824139"/>
    </source>
</evidence>
<proteinExistence type="predicted"/>
<dbReference type="Proteomes" id="UP000824139">
    <property type="component" value="Unassembled WGS sequence"/>
</dbReference>
<evidence type="ECO:0000256" key="3">
    <source>
        <dbReference type="ARBA" id="ARBA00022989"/>
    </source>
</evidence>
<dbReference type="PANTHER" id="PTHR43359">
    <property type="entry name" value="FORMATE HYDROGENLYASE SUBUNIT 4"/>
    <property type="match status" value="1"/>
</dbReference>
<comment type="subcellular location">
    <subcellularLocation>
        <location evidence="1">Membrane</location>
        <topology evidence="1">Multi-pass membrane protein</topology>
    </subcellularLocation>
</comment>
<accession>A0A9D1FWZ3</accession>
<keyword evidence="2 5" id="KW-0812">Transmembrane</keyword>
<reference evidence="6" key="2">
    <citation type="journal article" date="2021" name="PeerJ">
        <title>Extensive microbial diversity within the chicken gut microbiome revealed by metagenomics and culture.</title>
        <authorList>
            <person name="Gilroy R."/>
            <person name="Ravi A."/>
            <person name="Getino M."/>
            <person name="Pursley I."/>
            <person name="Horton D.L."/>
            <person name="Alikhan N.F."/>
            <person name="Baker D."/>
            <person name="Gharbi K."/>
            <person name="Hall N."/>
            <person name="Watson M."/>
            <person name="Adriaenssens E.M."/>
            <person name="Foster-Nyarko E."/>
            <person name="Jarju S."/>
            <person name="Secka A."/>
            <person name="Antonio M."/>
            <person name="Oren A."/>
            <person name="Chaudhuri R.R."/>
            <person name="La Ragione R."/>
            <person name="Hildebrand F."/>
            <person name="Pallen M.J."/>
        </authorList>
    </citation>
    <scope>NUCLEOTIDE SEQUENCE</scope>
    <source>
        <strain evidence="6">CHK152-2994</strain>
    </source>
</reference>
<evidence type="ECO:0000256" key="2">
    <source>
        <dbReference type="ARBA" id="ARBA00022692"/>
    </source>
</evidence>
<feature type="transmembrane region" description="Helical" evidence="5">
    <location>
        <begin position="60"/>
        <end position="83"/>
    </location>
</feature>
<gene>
    <name evidence="6" type="ORF">IAD41_08330</name>
</gene>
<evidence type="ECO:0000313" key="6">
    <source>
        <dbReference type="EMBL" id="HIS83592.1"/>
    </source>
</evidence>
<sequence>MITNLINLIILLFAPFLVIGVIKKTKAFWSGRKGVSIFQPFWDFVRLMKKHSVISNTTTWIFKIAPLVIFATTLFAGLFVPMINGQPVVNMEGGFILFAYILGLGKFFALVSAMDTGSSFEGMGASREACFTTIVEPAFFIIMASLIALTGNYTFQSLSMILEKAGGLGILITLLAVLALLVMLLTECCRVPVDDPTTHLELTMIHEVMILDNSGQDLALITWAAGIKMVILESLIAALLIPMHLIGFWYSTLCYLAALLIIAIFVGTLESCIARLRMSHVFEFIFAMSSFALIILSLTAIKLYGN</sequence>
<feature type="transmembrane region" description="Helical" evidence="5">
    <location>
        <begin position="281"/>
        <end position="304"/>
    </location>
</feature>
<evidence type="ECO:0000256" key="4">
    <source>
        <dbReference type="ARBA" id="ARBA00023136"/>
    </source>
</evidence>
<name>A0A9D1FWZ3_9BACT</name>
<dbReference type="InterPro" id="IPR052561">
    <property type="entry name" value="ComplexI_Subunit1"/>
</dbReference>
<dbReference type="GO" id="GO:0005886">
    <property type="term" value="C:plasma membrane"/>
    <property type="evidence" value="ECO:0007669"/>
    <property type="project" value="TreeGrafter"/>
</dbReference>
<reference evidence="6" key="1">
    <citation type="submission" date="2020-10" db="EMBL/GenBank/DDBJ databases">
        <authorList>
            <person name="Gilroy R."/>
        </authorList>
    </citation>
    <scope>NUCLEOTIDE SEQUENCE</scope>
    <source>
        <strain evidence="6">CHK152-2994</strain>
    </source>
</reference>
<feature type="transmembrane region" description="Helical" evidence="5">
    <location>
        <begin position="165"/>
        <end position="185"/>
    </location>
</feature>
<evidence type="ECO:0000256" key="1">
    <source>
        <dbReference type="ARBA" id="ARBA00004141"/>
    </source>
</evidence>
<evidence type="ECO:0000256" key="5">
    <source>
        <dbReference type="SAM" id="Phobius"/>
    </source>
</evidence>
<dbReference type="Pfam" id="PF00146">
    <property type="entry name" value="NADHdh"/>
    <property type="match status" value="1"/>
</dbReference>
<protein>
    <submittedName>
        <fullName evidence="6">NADH-quinone oxidoreductase subunit H</fullName>
    </submittedName>
</protein>
<feature type="transmembrane region" description="Helical" evidence="5">
    <location>
        <begin position="6"/>
        <end position="22"/>
    </location>
</feature>
<keyword evidence="4 5" id="KW-0472">Membrane</keyword>
<dbReference type="PANTHER" id="PTHR43359:SF1">
    <property type="entry name" value="FORMATE HYDROGENLYASE SUBUNIT 4-RELATED"/>
    <property type="match status" value="1"/>
</dbReference>
<keyword evidence="3 5" id="KW-1133">Transmembrane helix</keyword>
<dbReference type="InterPro" id="IPR001694">
    <property type="entry name" value="NADH_UbQ_OxRdtase_su1/FPO"/>
</dbReference>
<feature type="transmembrane region" description="Helical" evidence="5">
    <location>
        <begin position="247"/>
        <end position="269"/>
    </location>
</feature>
<feature type="transmembrane region" description="Helical" evidence="5">
    <location>
        <begin position="218"/>
        <end position="241"/>
    </location>
</feature>